<dbReference type="Proteomes" id="UP000191522">
    <property type="component" value="Unassembled WGS sequence"/>
</dbReference>
<name>A0A1V6PBU9_PENDC</name>
<dbReference type="PANTHER" id="PTHR10094:SF25">
    <property type="entry name" value="SCP2 STEROL-BINDING DOMAIN-CONTAINING PROTEIN 1"/>
    <property type="match status" value="1"/>
</dbReference>
<dbReference type="OrthoDB" id="10265837at2759"/>
<reference evidence="3" key="1">
    <citation type="journal article" date="2017" name="Nat. Microbiol.">
        <title>Global analysis of biosynthetic gene clusters reveals vast potential of secondary metabolite production in Penicillium species.</title>
        <authorList>
            <person name="Nielsen J.C."/>
            <person name="Grijseels S."/>
            <person name="Prigent S."/>
            <person name="Ji B."/>
            <person name="Dainat J."/>
            <person name="Nielsen K.F."/>
            <person name="Frisvad J.C."/>
            <person name="Workman M."/>
            <person name="Nielsen J."/>
        </authorList>
    </citation>
    <scope>NUCLEOTIDE SEQUENCE [LARGE SCALE GENOMIC DNA]</scope>
    <source>
        <strain evidence="3">IBT 11843</strain>
    </source>
</reference>
<dbReference type="OMA" id="NNEANPQ"/>
<dbReference type="SUPFAM" id="SSF55718">
    <property type="entry name" value="SCP-like"/>
    <property type="match status" value="1"/>
</dbReference>
<dbReference type="InterPro" id="IPR036527">
    <property type="entry name" value="SCP2_sterol-bd_dom_sf"/>
</dbReference>
<comment type="caution">
    <text evidence="2">The sequence shown here is derived from an EMBL/GenBank/DDBJ whole genome shotgun (WGS) entry which is preliminary data.</text>
</comment>
<dbReference type="STRING" id="69771.A0A1V6PBU9"/>
<dbReference type="Gene3D" id="3.30.1050.10">
    <property type="entry name" value="SCP2 sterol-binding domain"/>
    <property type="match status" value="1"/>
</dbReference>
<dbReference type="PANTHER" id="PTHR10094">
    <property type="entry name" value="STEROL CARRIER PROTEIN 2 SCP-2 FAMILY PROTEIN"/>
    <property type="match status" value="1"/>
</dbReference>
<dbReference type="AlphaFoldDB" id="A0A1V6PBU9"/>
<dbReference type="Pfam" id="PF02036">
    <property type="entry name" value="SCP2"/>
    <property type="match status" value="1"/>
</dbReference>
<evidence type="ECO:0000313" key="2">
    <source>
        <dbReference type="EMBL" id="OQD74520.1"/>
    </source>
</evidence>
<feature type="domain" description="SCP2" evidence="1">
    <location>
        <begin position="53"/>
        <end position="156"/>
    </location>
</feature>
<dbReference type="InterPro" id="IPR003033">
    <property type="entry name" value="SCP2_sterol-bd_dom"/>
</dbReference>
<dbReference type="EMBL" id="MDYL01000010">
    <property type="protein sequence ID" value="OQD74520.1"/>
    <property type="molecule type" value="Genomic_DNA"/>
</dbReference>
<evidence type="ECO:0000259" key="1">
    <source>
        <dbReference type="Pfam" id="PF02036"/>
    </source>
</evidence>
<keyword evidence="3" id="KW-1185">Reference proteome</keyword>
<dbReference type="FunFam" id="3.30.1050.10:FF:000001">
    <property type="entry name" value="Putative Non-specific lipid-transfer protein"/>
    <property type="match status" value="1"/>
</dbReference>
<gene>
    <name evidence="2" type="ORF">PENDEC_c010G01353</name>
</gene>
<organism evidence="2 3">
    <name type="scientific">Penicillium decumbens</name>
    <dbReference type="NCBI Taxonomy" id="69771"/>
    <lineage>
        <taxon>Eukaryota</taxon>
        <taxon>Fungi</taxon>
        <taxon>Dikarya</taxon>
        <taxon>Ascomycota</taxon>
        <taxon>Pezizomycotina</taxon>
        <taxon>Eurotiomycetes</taxon>
        <taxon>Eurotiomycetidae</taxon>
        <taxon>Eurotiales</taxon>
        <taxon>Aspergillaceae</taxon>
        <taxon>Penicillium</taxon>
    </lineage>
</organism>
<evidence type="ECO:0000313" key="3">
    <source>
        <dbReference type="Proteomes" id="UP000191522"/>
    </source>
</evidence>
<sequence length="164" mass="17950">MLVHGAFHHPFLLYSFRDRPFCPSETNSNSIIVSTMPLKNDSFPSSAAFDTINETLQADQAERKNAISQAKTIVCFNLKNEKGEEKSWYLDLKNKGEVGQGAAPEGAKADVTLSLSDSDFAQLVSGKANAQRLFMGGKLKIKGNIMKATKMEPILKKAQGKAKL</sequence>
<protein>
    <recommendedName>
        <fullName evidence="1">SCP2 domain-containing protein</fullName>
    </recommendedName>
</protein>
<dbReference type="GO" id="GO:0005829">
    <property type="term" value="C:cytosol"/>
    <property type="evidence" value="ECO:0007669"/>
    <property type="project" value="TreeGrafter"/>
</dbReference>
<proteinExistence type="predicted"/>
<accession>A0A1V6PBU9</accession>